<accession>A0A6J6PZR8</accession>
<sequence length="95" mass="9681">MFSVAARAVLATGAKVTSMAHVANGAMAPVVQFCDATVKSAAPVIVVADTSAARLPMFLMTADWAGDVLFTARVPKSRLAGLAMSTATDWPAVSA</sequence>
<organism evidence="1">
    <name type="scientific">freshwater metagenome</name>
    <dbReference type="NCBI Taxonomy" id="449393"/>
    <lineage>
        <taxon>unclassified sequences</taxon>
        <taxon>metagenomes</taxon>
        <taxon>ecological metagenomes</taxon>
    </lineage>
</organism>
<dbReference type="EMBL" id="CAEZXM010000286">
    <property type="protein sequence ID" value="CAB4704267.1"/>
    <property type="molecule type" value="Genomic_DNA"/>
</dbReference>
<protein>
    <submittedName>
        <fullName evidence="1">Unannotated protein</fullName>
    </submittedName>
</protein>
<evidence type="ECO:0000313" key="1">
    <source>
        <dbReference type="EMBL" id="CAB4704267.1"/>
    </source>
</evidence>
<name>A0A6J6PZR8_9ZZZZ</name>
<dbReference type="AlphaFoldDB" id="A0A6J6PZR8"/>
<gene>
    <name evidence="1" type="ORF">UFOPK2366_01422</name>
</gene>
<reference evidence="1" key="1">
    <citation type="submission" date="2020-05" db="EMBL/GenBank/DDBJ databases">
        <authorList>
            <person name="Chiriac C."/>
            <person name="Salcher M."/>
            <person name="Ghai R."/>
            <person name="Kavagutti S V."/>
        </authorList>
    </citation>
    <scope>NUCLEOTIDE SEQUENCE</scope>
</reference>
<proteinExistence type="predicted"/>